<evidence type="ECO:0000313" key="2">
    <source>
        <dbReference type="EMBL" id="CAA7032941.1"/>
    </source>
</evidence>
<feature type="domain" description="F-box associated beta-propeller type 3" evidence="1">
    <location>
        <begin position="59"/>
        <end position="155"/>
    </location>
</feature>
<organism evidence="2 3">
    <name type="scientific">Microthlaspi erraticum</name>
    <dbReference type="NCBI Taxonomy" id="1685480"/>
    <lineage>
        <taxon>Eukaryota</taxon>
        <taxon>Viridiplantae</taxon>
        <taxon>Streptophyta</taxon>
        <taxon>Embryophyta</taxon>
        <taxon>Tracheophyta</taxon>
        <taxon>Spermatophyta</taxon>
        <taxon>Magnoliopsida</taxon>
        <taxon>eudicotyledons</taxon>
        <taxon>Gunneridae</taxon>
        <taxon>Pentapetalae</taxon>
        <taxon>rosids</taxon>
        <taxon>malvids</taxon>
        <taxon>Brassicales</taxon>
        <taxon>Brassicaceae</taxon>
        <taxon>Coluteocarpeae</taxon>
        <taxon>Microthlaspi</taxon>
    </lineage>
</organism>
<dbReference type="EMBL" id="CACVBM020001129">
    <property type="protein sequence ID" value="CAA7032941.1"/>
    <property type="molecule type" value="Genomic_DNA"/>
</dbReference>
<protein>
    <recommendedName>
        <fullName evidence="1">F-box associated beta-propeller type 3 domain-containing protein</fullName>
    </recommendedName>
</protein>
<accession>A0A6D2J6M9</accession>
<reference evidence="2" key="1">
    <citation type="submission" date="2020-01" db="EMBL/GenBank/DDBJ databases">
        <authorList>
            <person name="Mishra B."/>
        </authorList>
    </citation>
    <scope>NUCLEOTIDE SEQUENCE [LARGE SCALE GENOMIC DNA]</scope>
</reference>
<dbReference type="PANTHER" id="PTHR31111:SF94">
    <property type="entry name" value="E3 UBIQUITIN-PROTEIN LIGASE SGIP1"/>
    <property type="match status" value="1"/>
</dbReference>
<evidence type="ECO:0000313" key="3">
    <source>
        <dbReference type="Proteomes" id="UP000467841"/>
    </source>
</evidence>
<sequence length="228" mass="26488">MKRSKGEEAMGLCGLRHKRRIGPETGVRFRCVSKEWSSILRRRDFTDLHLKISLARRSLLFTFKLNGKLLFFSAPQPLNPDQVPYPLVADRYMSFDTGGCYSFNISQPVPSLLCSGDANPMVLNPSTGYYVTFPKVRSTFTGKKFLGYDPIDKLLRGVDVRKRRTIMEKTDQRSRNSQLRCTRWDMHRWSEDFKIVTRGNMVTLNTALINLKDFYHMTRECRLWNSAS</sequence>
<keyword evidence="3" id="KW-1185">Reference proteome</keyword>
<dbReference type="InterPro" id="IPR013187">
    <property type="entry name" value="F-box-assoc_dom_typ3"/>
</dbReference>
<name>A0A6D2J6M9_9BRAS</name>
<proteinExistence type="predicted"/>
<dbReference type="PANTHER" id="PTHR31111">
    <property type="entry name" value="BNAA05G37150D PROTEIN-RELATED"/>
    <property type="match status" value="1"/>
</dbReference>
<evidence type="ECO:0000259" key="1">
    <source>
        <dbReference type="Pfam" id="PF08268"/>
    </source>
</evidence>
<dbReference type="OrthoDB" id="610337at2759"/>
<dbReference type="AlphaFoldDB" id="A0A6D2J6M9"/>
<comment type="caution">
    <text evidence="2">The sequence shown here is derived from an EMBL/GenBank/DDBJ whole genome shotgun (WGS) entry which is preliminary data.</text>
</comment>
<dbReference type="Pfam" id="PF08268">
    <property type="entry name" value="FBA_3"/>
    <property type="match status" value="1"/>
</dbReference>
<gene>
    <name evidence="2" type="ORF">MERR_LOCUS20176</name>
</gene>
<dbReference type="Proteomes" id="UP000467841">
    <property type="component" value="Unassembled WGS sequence"/>
</dbReference>